<evidence type="ECO:0000313" key="3">
    <source>
        <dbReference type="Proteomes" id="UP000821656"/>
    </source>
</evidence>
<evidence type="ECO:0000256" key="1">
    <source>
        <dbReference type="PROSITE-ProRule" id="PRU00339"/>
    </source>
</evidence>
<dbReference type="SUPFAM" id="SSF53335">
    <property type="entry name" value="S-adenosyl-L-methionine-dependent methyltransferases"/>
    <property type="match status" value="1"/>
</dbReference>
<accession>A0A9Q5CKD5</accession>
<protein>
    <submittedName>
        <fullName evidence="2">Tetratricopeptide (TPR) repeat protein</fullName>
    </submittedName>
</protein>
<dbReference type="PROSITE" id="PS50005">
    <property type="entry name" value="TPR"/>
    <property type="match status" value="1"/>
</dbReference>
<proteinExistence type="predicted"/>
<dbReference type="Gene3D" id="1.25.40.10">
    <property type="entry name" value="Tetratricopeptide repeat domain"/>
    <property type="match status" value="1"/>
</dbReference>
<sequence>MSEKNKKYNITKASNSKVNESSGAVVEAEKPLSQSMLWKLQTEFFANQGPEAWIKGIVPQYITTNPYIANQYAKTVFGYLRDYVAREDVDKNTVIYIMELAAGVGRFTYTFLKRFLHMIENSSLKDIKFKYIVTDFAERNIEYWQNHSFLSPYFEAGILDCATFDISKDDEIKLRHSGEVLSKGKMKNPLILFANYTFDSLPQDTFYVNNGEIYEGVITITSPDEKGDPNDKSILAGLDYYYTDKKIDGNSYYEDKNLNDVLMHYKNSLEDTAFYMPIIGLRCISRLRKLFNDDVILISADKGYKNEESMDKNYHPFLSKHGCISMTVNFHAIELYFKELGGRAIHSIYEHENINVSLFMVSNSDNDFIETSMAYNEIIESVGPDDFFIMKKAIMPLSNSLTTKELLTFLRFTVWDSRTLLELYNILIERIENEENFPKDELTDAINKVWEYYFPIGEEGDLGYYFGSILGYLGYDNDALKLLESSLEFYGECPETNYEIALCYYNLQQIDKALEYTEKSIGLDSDFEQGKNLKNIIEDILSDN</sequence>
<dbReference type="RefSeq" id="WP_077306945.1">
    <property type="nucleotide sequence ID" value="NZ_CP016090.1"/>
</dbReference>
<dbReference type="InterPro" id="IPR019734">
    <property type="entry name" value="TPR_rpt"/>
</dbReference>
<organism evidence="2 3">
    <name type="scientific">Clostridium beijerinckii</name>
    <name type="common">Clostridium MP</name>
    <dbReference type="NCBI Taxonomy" id="1520"/>
    <lineage>
        <taxon>Bacteria</taxon>
        <taxon>Bacillati</taxon>
        <taxon>Bacillota</taxon>
        <taxon>Clostridia</taxon>
        <taxon>Eubacteriales</taxon>
        <taxon>Clostridiaceae</taxon>
        <taxon>Clostridium</taxon>
    </lineage>
</organism>
<dbReference type="AlphaFoldDB" id="A0A9Q5CKD5"/>
<dbReference type="SUPFAM" id="SSF48452">
    <property type="entry name" value="TPR-like"/>
    <property type="match status" value="1"/>
</dbReference>
<comment type="caution">
    <text evidence="2">The sequence shown here is derived from an EMBL/GenBank/DDBJ whole genome shotgun (WGS) entry which is preliminary data.</text>
</comment>
<gene>
    <name evidence="2" type="ORF">DFH45_004611</name>
</gene>
<keyword evidence="1" id="KW-0802">TPR repeat</keyword>
<dbReference type="Gene3D" id="3.40.50.12710">
    <property type="match status" value="1"/>
</dbReference>
<dbReference type="InterPro" id="IPR038375">
    <property type="entry name" value="NDUFAF7_sf"/>
</dbReference>
<feature type="repeat" description="TPR" evidence="1">
    <location>
        <begin position="494"/>
        <end position="527"/>
    </location>
</feature>
<reference evidence="2" key="1">
    <citation type="submission" date="2020-05" db="EMBL/GenBank/DDBJ databases">
        <title>Genomic insights into acetone-butanol-ethanol (ABE) fermentation by sequencing solventogenic clostridia strains.</title>
        <authorList>
            <person name="Brown S."/>
        </authorList>
    </citation>
    <scope>NUCLEOTIDE SEQUENCE</scope>
    <source>
        <strain evidence="2">DJ126</strain>
    </source>
</reference>
<dbReference type="InterPro" id="IPR029063">
    <property type="entry name" value="SAM-dependent_MTases_sf"/>
</dbReference>
<name>A0A9Q5CKD5_CLOBE</name>
<dbReference type="Proteomes" id="UP000821656">
    <property type="component" value="Unassembled WGS sequence"/>
</dbReference>
<evidence type="ECO:0000313" key="2">
    <source>
        <dbReference type="EMBL" id="NRV11648.1"/>
    </source>
</evidence>
<dbReference type="InterPro" id="IPR011990">
    <property type="entry name" value="TPR-like_helical_dom_sf"/>
</dbReference>
<dbReference type="EMBL" id="JABSXK010000001">
    <property type="protein sequence ID" value="NRV11648.1"/>
    <property type="molecule type" value="Genomic_DNA"/>
</dbReference>
<dbReference type="SMART" id="SM00028">
    <property type="entry name" value="TPR"/>
    <property type="match status" value="1"/>
</dbReference>